<organism evidence="1 2">
    <name type="scientific">Saccharolobus shibatae</name>
    <dbReference type="NCBI Taxonomy" id="2286"/>
    <lineage>
        <taxon>Archaea</taxon>
        <taxon>Thermoproteota</taxon>
        <taxon>Thermoprotei</taxon>
        <taxon>Sulfolobales</taxon>
        <taxon>Sulfolobaceae</taxon>
        <taxon>Saccharolobus</taxon>
    </lineage>
</organism>
<evidence type="ECO:0000313" key="1">
    <source>
        <dbReference type="EMBL" id="QXJ32125.1"/>
    </source>
</evidence>
<dbReference type="Proteomes" id="UP000693941">
    <property type="component" value="Chromosome"/>
</dbReference>
<reference evidence="1" key="1">
    <citation type="journal article" date="2021" name="Environ. Microbiol.">
        <title>New insights into the diversity and evolution of the archaeal mobilome from three complete genomes of Saccharolobus shibatae.</title>
        <authorList>
            <person name="Medvedeva S."/>
            <person name="Brandt D."/>
            <person name="Cvirkaite-Krupovic V."/>
            <person name="Liu Y."/>
            <person name="Severinov K."/>
            <person name="Ishino S."/>
            <person name="Ishino Y."/>
            <person name="Prangishvili D."/>
            <person name="Kalinowski J."/>
            <person name="Krupovic M."/>
        </authorList>
    </citation>
    <scope>NUCLEOTIDE SEQUENCE</scope>
    <source>
        <strain evidence="1">BEU9</strain>
    </source>
</reference>
<proteinExistence type="predicted"/>
<dbReference type="EMBL" id="CP077715">
    <property type="protein sequence ID" value="QXJ32125.1"/>
    <property type="molecule type" value="Genomic_DNA"/>
</dbReference>
<protein>
    <submittedName>
        <fullName evidence="1">Uncharacterized protein</fullName>
    </submittedName>
</protein>
<evidence type="ECO:0000313" key="2">
    <source>
        <dbReference type="Proteomes" id="UP000693941"/>
    </source>
</evidence>
<sequence length="32" mass="3817">MVASPSNELKKIIYYRIERKEQEVEGHKVEGR</sequence>
<gene>
    <name evidence="1" type="ORF">J5U21_01776</name>
</gene>
<accession>A0A8F5BVG7</accession>
<name>A0A8F5BVG7_9CREN</name>
<dbReference type="AlphaFoldDB" id="A0A8F5BVG7"/>